<dbReference type="EMBL" id="JASJQH010007267">
    <property type="protein sequence ID" value="KAK9711629.1"/>
    <property type="molecule type" value="Genomic_DNA"/>
</dbReference>
<feature type="region of interest" description="Disordered" evidence="1">
    <location>
        <begin position="254"/>
        <end position="311"/>
    </location>
</feature>
<organism evidence="2 3">
    <name type="scientific">Basidiobolus ranarum</name>
    <dbReference type="NCBI Taxonomy" id="34480"/>
    <lineage>
        <taxon>Eukaryota</taxon>
        <taxon>Fungi</taxon>
        <taxon>Fungi incertae sedis</taxon>
        <taxon>Zoopagomycota</taxon>
        <taxon>Entomophthoromycotina</taxon>
        <taxon>Basidiobolomycetes</taxon>
        <taxon>Basidiobolales</taxon>
        <taxon>Basidiobolaceae</taxon>
        <taxon>Basidiobolus</taxon>
    </lineage>
</organism>
<feature type="region of interest" description="Disordered" evidence="1">
    <location>
        <begin position="166"/>
        <end position="233"/>
    </location>
</feature>
<evidence type="ECO:0000313" key="2">
    <source>
        <dbReference type="EMBL" id="KAK9711629.1"/>
    </source>
</evidence>
<sequence>MQHQVGPGKAGFDPFGGPYTSAYEQGSFNFRRPAERQENWQDGFRPEYRGMDQGNNWNNEHLPHPGNNRNIHPNHQQQPQMHSGELGMSGLDPDAIRVMMERQRYIQILQQRQQMLMHQFQQPYSPPAQQPQSPGFQNELLTKLLPHINAGQPNDPMLQTRGMNMNAQLPGWSGPNPNDAEPTSPYRQMENPQFRQNWPHDNAGASVDPRNPALQNPNHFGNDVNAPGPEFQNENVTNQQQENQMVNTLEMKDVEPAPQSFPTTNTGKDKSQELENESAETIPEPVKEETKEMAHSLAHQEETSQHLEGSISHDETEQMDTYNASNSAPWAKANSSPDMEADSASDRLSLREIQEIEAKMAEAHKMERQAQLHSEFAMLQHQEKSDHEASAALTAAMSGWHNTNAPKKSILEIQKEEEEATKRKARLEMQSKLASIAGSAGKRYADTVAAGSKTSEGWVTVVGSKNQTDKVTNIPVTANKPEPTSTVKATPQAQLKPTASDFPLPSMASTITRKKSYQESKPSEEFLKWCRASLKDLNGINVDDFVQMLLTFPLNPPPATIEIISESVYASSTTLDGRRFAHEFIKMRKIDAGLIPGRIGETVKASEEPEEATISNQGFKVVTKKKGRKH</sequence>
<name>A0ABR2VZQ8_9FUNG</name>
<evidence type="ECO:0000313" key="3">
    <source>
        <dbReference type="Proteomes" id="UP001479436"/>
    </source>
</evidence>
<comment type="caution">
    <text evidence="2">The sequence shown here is derived from an EMBL/GenBank/DDBJ whole genome shotgun (WGS) entry which is preliminary data.</text>
</comment>
<keyword evidence="3" id="KW-1185">Reference proteome</keyword>
<reference evidence="2 3" key="1">
    <citation type="submission" date="2023-04" db="EMBL/GenBank/DDBJ databases">
        <title>Genome of Basidiobolus ranarum AG-B5.</title>
        <authorList>
            <person name="Stajich J.E."/>
            <person name="Carter-House D."/>
            <person name="Gryganskyi A."/>
        </authorList>
    </citation>
    <scope>NUCLEOTIDE SEQUENCE [LARGE SCALE GENOMIC DNA]</scope>
    <source>
        <strain evidence="2 3">AG-B5</strain>
    </source>
</reference>
<protein>
    <submittedName>
        <fullName evidence="2">Kinesin-like protein</fullName>
    </submittedName>
</protein>
<evidence type="ECO:0000256" key="1">
    <source>
        <dbReference type="SAM" id="MobiDB-lite"/>
    </source>
</evidence>
<gene>
    <name evidence="2" type="primary">SMY2_2</name>
    <name evidence="2" type="ORF">K7432_007689</name>
</gene>
<accession>A0ABR2VZQ8</accession>
<feature type="region of interest" description="Disordered" evidence="1">
    <location>
        <begin position="1"/>
        <end position="20"/>
    </location>
</feature>
<feature type="region of interest" description="Disordered" evidence="1">
    <location>
        <begin position="326"/>
        <end position="346"/>
    </location>
</feature>
<feature type="region of interest" description="Disordered" evidence="1">
    <location>
        <begin position="474"/>
        <end position="506"/>
    </location>
</feature>
<dbReference type="Proteomes" id="UP001479436">
    <property type="component" value="Unassembled WGS sequence"/>
</dbReference>
<feature type="compositionally biased region" description="Polar residues" evidence="1">
    <location>
        <begin position="326"/>
        <end position="337"/>
    </location>
</feature>
<feature type="compositionally biased region" description="Polar residues" evidence="1">
    <location>
        <begin position="474"/>
        <end position="497"/>
    </location>
</feature>
<feature type="compositionally biased region" description="Basic and acidic residues" evidence="1">
    <location>
        <begin position="285"/>
        <end position="311"/>
    </location>
</feature>
<proteinExistence type="predicted"/>